<dbReference type="KEGG" id="cim:CIMG_13203"/>
<keyword evidence="2" id="KW-1185">Reference proteome</keyword>
<dbReference type="RefSeq" id="XP_001241274.1">
    <property type="nucleotide sequence ID" value="XM_001241273.1"/>
</dbReference>
<sequence length="151" mass="17159">MAIEVYANLAVYVKLYLDDNSLKWDAFTLLIYTWNSVLKLWDCLTQKPGLRDINLDDFVQQKIQPRKPKAVHVETLPGILDAVQLTSSMLPREPNSCPAQTVQALQESENDNSDKKNWNSLQNIMENYFETVINQPACSKRPMPAATGCMP</sequence>
<proteinExistence type="predicted"/>
<gene>
    <name evidence="1" type="ORF">CIMG_13203</name>
</gene>
<evidence type="ECO:0000313" key="2">
    <source>
        <dbReference type="Proteomes" id="UP000001261"/>
    </source>
</evidence>
<evidence type="ECO:0000313" key="1">
    <source>
        <dbReference type="EMBL" id="EAS29691.1"/>
    </source>
</evidence>
<dbReference type="EMBL" id="GG704913">
    <property type="protein sequence ID" value="EAS29691.1"/>
    <property type="molecule type" value="Genomic_DNA"/>
</dbReference>
<dbReference type="Proteomes" id="UP000001261">
    <property type="component" value="Unassembled WGS sequence"/>
</dbReference>
<dbReference type="VEuPathDB" id="FungiDB:CIMG_13203"/>
<reference evidence="2" key="2">
    <citation type="journal article" date="2010" name="Genome Res.">
        <title>Population genomic sequencing of Coccidioides fungi reveals recent hybridization and transposon control.</title>
        <authorList>
            <person name="Neafsey D.E."/>
            <person name="Barker B.M."/>
            <person name="Sharpton T.J."/>
            <person name="Stajich J.E."/>
            <person name="Park D.J."/>
            <person name="Whiston E."/>
            <person name="Hung C.-Y."/>
            <person name="McMahan C."/>
            <person name="White J."/>
            <person name="Sykes S."/>
            <person name="Heiman D."/>
            <person name="Young S."/>
            <person name="Zeng Q."/>
            <person name="Abouelleil A."/>
            <person name="Aftuck L."/>
            <person name="Bessette D."/>
            <person name="Brown A."/>
            <person name="FitzGerald M."/>
            <person name="Lui A."/>
            <person name="Macdonald J.P."/>
            <person name="Priest M."/>
            <person name="Orbach M.J."/>
            <person name="Galgiani J.N."/>
            <person name="Kirkland T.N."/>
            <person name="Cole G.T."/>
            <person name="Birren B.W."/>
            <person name="Henn M.R."/>
            <person name="Taylor J.W."/>
            <person name="Rounsley S.D."/>
        </authorList>
    </citation>
    <scope>GENOME REANNOTATION</scope>
    <source>
        <strain evidence="2">RS</strain>
    </source>
</reference>
<organism evidence="1 2">
    <name type="scientific">Coccidioides immitis (strain RS)</name>
    <name type="common">Valley fever fungus</name>
    <dbReference type="NCBI Taxonomy" id="246410"/>
    <lineage>
        <taxon>Eukaryota</taxon>
        <taxon>Fungi</taxon>
        <taxon>Dikarya</taxon>
        <taxon>Ascomycota</taxon>
        <taxon>Pezizomycotina</taxon>
        <taxon>Eurotiomycetes</taxon>
        <taxon>Eurotiomycetidae</taxon>
        <taxon>Onygenales</taxon>
        <taxon>Onygenaceae</taxon>
        <taxon>Coccidioides</taxon>
    </lineage>
</organism>
<reference evidence="2" key="1">
    <citation type="journal article" date="2009" name="Genome Res.">
        <title>Comparative genomic analyses of the human fungal pathogens Coccidioides and their relatives.</title>
        <authorList>
            <person name="Sharpton T.J."/>
            <person name="Stajich J.E."/>
            <person name="Rounsley S.D."/>
            <person name="Gardner M.J."/>
            <person name="Wortman J.R."/>
            <person name="Jordar V.S."/>
            <person name="Maiti R."/>
            <person name="Kodira C.D."/>
            <person name="Neafsey D.E."/>
            <person name="Zeng Q."/>
            <person name="Hung C.-Y."/>
            <person name="McMahan C."/>
            <person name="Muszewska A."/>
            <person name="Grynberg M."/>
            <person name="Mandel M.A."/>
            <person name="Kellner E.M."/>
            <person name="Barker B.M."/>
            <person name="Galgiani J.N."/>
            <person name="Orbach M.J."/>
            <person name="Kirkland T.N."/>
            <person name="Cole G.T."/>
            <person name="Henn M.R."/>
            <person name="Birren B.W."/>
            <person name="Taylor J.W."/>
        </authorList>
    </citation>
    <scope>NUCLEOTIDE SEQUENCE [LARGE SCALE GENOMIC DNA]</scope>
    <source>
        <strain evidence="2">RS</strain>
    </source>
</reference>
<dbReference type="InParanoid" id="A0A0E1RW32"/>
<protein>
    <submittedName>
        <fullName evidence="1">Uncharacterized protein</fullName>
    </submittedName>
</protein>
<accession>A0A0E1RW32</accession>
<name>A0A0E1RW32_COCIM</name>
<dbReference type="GeneID" id="24164830"/>
<dbReference type="AlphaFoldDB" id="A0A0E1RW32"/>